<dbReference type="SUPFAM" id="SSF51120">
    <property type="entry name" value="beta-Roll"/>
    <property type="match status" value="4"/>
</dbReference>
<keyword evidence="3" id="KW-0106">Calcium</keyword>
<dbReference type="Gene3D" id="2.150.10.10">
    <property type="entry name" value="Serralysin-like metalloprotease, C-terminal"/>
    <property type="match status" value="7"/>
</dbReference>
<dbReference type="Pfam" id="PF00353">
    <property type="entry name" value="HemolysinCabind"/>
    <property type="match status" value="6"/>
</dbReference>
<evidence type="ECO:0000313" key="6">
    <source>
        <dbReference type="EMBL" id="MDR6582871.1"/>
    </source>
</evidence>
<dbReference type="RefSeq" id="WP_233207536.1">
    <property type="nucleotide sequence ID" value="NZ_JAVDSJ010000001.1"/>
</dbReference>
<dbReference type="InterPro" id="IPR001343">
    <property type="entry name" value="Hemolysn_Ca-bd"/>
</dbReference>
<comment type="caution">
    <text evidence="6">The sequence shown here is derived from an EMBL/GenBank/DDBJ whole genome shotgun (WGS) entry which is preliminary data.</text>
</comment>
<comment type="subcellular location">
    <subcellularLocation>
        <location evidence="1">Secreted</location>
    </subcellularLocation>
</comment>
<evidence type="ECO:0000313" key="7">
    <source>
        <dbReference type="Proteomes" id="UP001260715"/>
    </source>
</evidence>
<dbReference type="InterPro" id="IPR011049">
    <property type="entry name" value="Serralysin-like_metalloprot_C"/>
</dbReference>
<dbReference type="PRINTS" id="PR00313">
    <property type="entry name" value="CABNDNGRPT"/>
</dbReference>
<dbReference type="InterPro" id="IPR010566">
    <property type="entry name" value="Haemolys_ca-bd"/>
</dbReference>
<accession>A0ABU1PAC7</accession>
<organism evidence="6 7">
    <name type="scientific">Herbaspirillum frisingense</name>
    <dbReference type="NCBI Taxonomy" id="92645"/>
    <lineage>
        <taxon>Bacteria</taxon>
        <taxon>Pseudomonadati</taxon>
        <taxon>Pseudomonadota</taxon>
        <taxon>Betaproteobacteria</taxon>
        <taxon>Burkholderiales</taxon>
        <taxon>Oxalobacteraceae</taxon>
        <taxon>Herbaspirillum</taxon>
    </lineage>
</organism>
<evidence type="ECO:0000256" key="3">
    <source>
        <dbReference type="ARBA" id="ARBA00022837"/>
    </source>
</evidence>
<name>A0ABU1PAC7_9BURK</name>
<dbReference type="InterPro" id="IPR050557">
    <property type="entry name" value="RTX_toxin/Mannuronan_C5-epim"/>
</dbReference>
<evidence type="ECO:0000256" key="1">
    <source>
        <dbReference type="ARBA" id="ARBA00004613"/>
    </source>
</evidence>
<evidence type="ECO:0000256" key="4">
    <source>
        <dbReference type="SAM" id="MobiDB-lite"/>
    </source>
</evidence>
<dbReference type="PANTHER" id="PTHR38340:SF1">
    <property type="entry name" value="S-LAYER PROTEIN"/>
    <property type="match status" value="1"/>
</dbReference>
<dbReference type="Proteomes" id="UP001260715">
    <property type="component" value="Unassembled WGS sequence"/>
</dbReference>
<feature type="compositionally biased region" description="Low complexity" evidence="4">
    <location>
        <begin position="9"/>
        <end position="24"/>
    </location>
</feature>
<sequence>MSITITSNRMSRQPSSAASSSARSRKGVSLSVTSTAAFSSIFTATFTATVTSPMAIKRFSGTMAGGVSSQGGYGPLSMILCPSLPMRVSLPVSSSPYACPFPAVSKPVPTPLSTQTTPKPSFACPFQLVNMTTPRPALASPPPLNVRPCPLTPVNLRPAVTGVVPTPSPRTDAVKPWIVTKDVVPVSQAFPPGVIIEFLDCTPVPVSSLVPSSGPRLVPTVKPLPEPVLTPVIKTVVRTAELPLVVPGVKSELVLTPTSVSTPVEKPTPTPTPVLVSTPVASSPSGVASQPQGGSTLQTSAVALGAAVALPTAMVVAAPRPPVVPDSHFRSLRDNDNALKLDSGRTVNFKPGDIKMKADEQDLLIGTDGDDRLDASGSELEDAIRRYRPRFTRFVGGGGDDIIFGGASADTMWGGTGNDRLIGKDGDDKLYGEEGDDRLDGDAGNDLLVGGAGKDELYGGLGNDTLFGGDGDDLMYGYQLFNNVQQSLLPGQSDDDVMDGGAGNDTMNGGLGNDQMWGGSGDDRLRGGSGDDKLYGDEGNDLLYGEEGNDLLMGGDGDDELYGDFRRAYGAATNDVGGDDRLYGGAGRDRLYGGVGNDLLDGGSGEDYLEGGKGDDIYIVDNANDKVVENVNEGHDTVIASCSYTLGNEVEDLRLTEGGNFDAIGNALDNLLTGNSGDNLLDGGKGVDTMIGGRGNDTYVVDDVADKIVENAGEGIDTVVSRISYTLGENLENLILLDATKPERETINGVQMLTYGSPHYYRLDYIQGDEVDGYQGTCGETSVANVCVIAGLKVSEGDVIKRAIANGWCNTDSPDPGTRGSSNQYSQLNMLNSFGLRAETLDGYNVKRMAELIKDGRGVMLAVNADRLWGAPRVEGCRVDHRITVTGVACDASTGEVAGFYITDSGRGRASDGCRYLTLEELRNAADVIGASMITTLDPIKIRDQNMDAIGNALDNILTGNRGNNLMKGGKGNDTLIGEAGNDTYVFSRGDGRDVIVDSDKTRGNMDVLQLTDINQNNLWFRRSGNDLCIDIMGSTDRVTVKDWYVGGVSGSDNRIERIKTADGNTLYDSDVDKLVQAMASFAPPAATQTSWVNGQTSQDKVLMTVTH</sequence>
<proteinExistence type="predicted"/>
<dbReference type="Pfam" id="PF06594">
    <property type="entry name" value="HCBP_related"/>
    <property type="match status" value="1"/>
</dbReference>
<dbReference type="PANTHER" id="PTHR38340">
    <property type="entry name" value="S-LAYER PROTEIN"/>
    <property type="match status" value="1"/>
</dbReference>
<gene>
    <name evidence="6" type="ORF">J2W50_001046</name>
</gene>
<keyword evidence="2" id="KW-0964">Secreted</keyword>
<protein>
    <submittedName>
        <fullName evidence="6">Ca2+-binding RTX toxin-like protein</fullName>
    </submittedName>
</protein>
<dbReference type="InterPro" id="IPR018511">
    <property type="entry name" value="Hemolysin-typ_Ca-bd_CS"/>
</dbReference>
<feature type="region of interest" description="Disordered" evidence="4">
    <location>
        <begin position="1"/>
        <end position="24"/>
    </location>
</feature>
<reference evidence="6 7" key="1">
    <citation type="submission" date="2023-07" db="EMBL/GenBank/DDBJ databases">
        <title>Sorghum-associated microbial communities from plants grown in Nebraska, USA.</title>
        <authorList>
            <person name="Schachtman D."/>
        </authorList>
    </citation>
    <scope>NUCLEOTIDE SEQUENCE [LARGE SCALE GENOMIC DNA]</scope>
    <source>
        <strain evidence="6 7">596</strain>
    </source>
</reference>
<evidence type="ECO:0000259" key="5">
    <source>
        <dbReference type="Pfam" id="PF06594"/>
    </source>
</evidence>
<feature type="domain" description="Haemolysin-type calcium binding-related" evidence="5">
    <location>
        <begin position="1027"/>
        <end position="1067"/>
    </location>
</feature>
<evidence type="ECO:0000256" key="2">
    <source>
        <dbReference type="ARBA" id="ARBA00022525"/>
    </source>
</evidence>
<dbReference type="PROSITE" id="PS00330">
    <property type="entry name" value="HEMOLYSIN_CALCIUM"/>
    <property type="match status" value="5"/>
</dbReference>
<dbReference type="EMBL" id="JAVDSJ010000001">
    <property type="protein sequence ID" value="MDR6582871.1"/>
    <property type="molecule type" value="Genomic_DNA"/>
</dbReference>
<keyword evidence="7" id="KW-1185">Reference proteome</keyword>